<dbReference type="PROSITE" id="PS51707">
    <property type="entry name" value="CYTH"/>
    <property type="match status" value="1"/>
</dbReference>
<dbReference type="AlphaFoldDB" id="A0A7L4PCX6"/>
<dbReference type="PANTHER" id="PTHR21028">
    <property type="entry name" value="SI:CH211-156B7.4"/>
    <property type="match status" value="1"/>
</dbReference>
<keyword evidence="3" id="KW-1185">Reference proteome</keyword>
<dbReference type="NCBIfam" id="TIGR00318">
    <property type="entry name" value="cyaB"/>
    <property type="match status" value="1"/>
</dbReference>
<dbReference type="CDD" id="cd07890">
    <property type="entry name" value="CYTH-like_AC_IV-like"/>
    <property type="match status" value="1"/>
</dbReference>
<protein>
    <submittedName>
        <fullName evidence="2">Class IV adenylate cyclase</fullName>
    </submittedName>
</protein>
<dbReference type="Gene3D" id="2.40.320.10">
    <property type="entry name" value="Hypothetical Protein Pfu-838710-001"/>
    <property type="match status" value="1"/>
</dbReference>
<evidence type="ECO:0000259" key="1">
    <source>
        <dbReference type="PROSITE" id="PS51707"/>
    </source>
</evidence>
<accession>A0A7L4PCX6</accession>
<name>A0A7L4PCX6_9CREN</name>
<gene>
    <name evidence="2" type="primary">cyaB</name>
    <name evidence="2" type="ORF">HC235_06960</name>
</gene>
<evidence type="ECO:0000313" key="3">
    <source>
        <dbReference type="Proteomes" id="UP000554766"/>
    </source>
</evidence>
<dbReference type="EMBL" id="JAAVJF010000003">
    <property type="protein sequence ID" value="NYR15676.1"/>
    <property type="molecule type" value="Genomic_DNA"/>
</dbReference>
<evidence type="ECO:0000313" key="2">
    <source>
        <dbReference type="EMBL" id="NYR15676.1"/>
    </source>
</evidence>
<dbReference type="InterPro" id="IPR008173">
    <property type="entry name" value="Adenylyl_cyclase_CyaB"/>
</dbReference>
<dbReference type="InterPro" id="IPR033469">
    <property type="entry name" value="CYTH-like_dom_sf"/>
</dbReference>
<dbReference type="InterPro" id="IPR023577">
    <property type="entry name" value="CYTH_domain"/>
</dbReference>
<dbReference type="Proteomes" id="UP000554766">
    <property type="component" value="Unassembled WGS sequence"/>
</dbReference>
<dbReference type="SMART" id="SM01118">
    <property type="entry name" value="CYTH"/>
    <property type="match status" value="1"/>
</dbReference>
<feature type="domain" description="CYTH" evidence="1">
    <location>
        <begin position="1"/>
        <end position="170"/>
    </location>
</feature>
<proteinExistence type="predicted"/>
<sequence>MLEVEVKYRARLSDVREALRGLGFSLLSSSEEVDIYFQHPCRDFSASDEALRVRLSGGAASVTYKGPRTGTEAKTRLEITASSGVEVVEVFKKLGFAPVATVKKRREYYQKGDILVSLDEVEGLGEFVEIEKAVADAAEVGGAVREVKELASALGLKEEVRETYLELFLKIFKSGS</sequence>
<dbReference type="RefSeq" id="WP_179790564.1">
    <property type="nucleotide sequence ID" value="NZ_JAAVJF010000003.1"/>
</dbReference>
<reference evidence="2 3" key="1">
    <citation type="journal article" date="2020" name="Nat. Commun.">
        <title>The structures of two archaeal type IV pili illuminate evolutionary relationships.</title>
        <authorList>
            <person name="Wang F."/>
            <person name="Baquero D.P."/>
            <person name="Su Z."/>
            <person name="Beltran L.C."/>
            <person name="Prangishvili D."/>
            <person name="Krupovic M."/>
            <person name="Egelman E.H."/>
        </authorList>
    </citation>
    <scope>NUCLEOTIDE SEQUENCE [LARGE SCALE GENOMIC DNA]</scope>
    <source>
        <strain evidence="2 3">2GA</strain>
    </source>
</reference>
<comment type="caution">
    <text evidence="2">The sequence shown here is derived from an EMBL/GenBank/DDBJ whole genome shotgun (WGS) entry which is preliminary data.</text>
</comment>
<dbReference type="Pfam" id="PF01928">
    <property type="entry name" value="CYTH"/>
    <property type="match status" value="1"/>
</dbReference>
<organism evidence="2 3">
    <name type="scientific">Pyrobaculum arsenaticum</name>
    <dbReference type="NCBI Taxonomy" id="121277"/>
    <lineage>
        <taxon>Archaea</taxon>
        <taxon>Thermoproteota</taxon>
        <taxon>Thermoprotei</taxon>
        <taxon>Thermoproteales</taxon>
        <taxon>Thermoproteaceae</taxon>
        <taxon>Pyrobaculum</taxon>
    </lineage>
</organism>
<dbReference type="SUPFAM" id="SSF55154">
    <property type="entry name" value="CYTH-like phosphatases"/>
    <property type="match status" value="1"/>
</dbReference>
<dbReference type="PANTHER" id="PTHR21028:SF2">
    <property type="entry name" value="CYTH DOMAIN-CONTAINING PROTEIN"/>
    <property type="match status" value="1"/>
</dbReference>